<feature type="transmembrane region" description="Helical" evidence="23">
    <location>
        <begin position="380"/>
        <end position="401"/>
    </location>
</feature>
<keyword evidence="14" id="KW-1015">Disulfide bond</keyword>
<evidence type="ECO:0000256" key="3">
    <source>
        <dbReference type="ARBA" id="ARBA00004496"/>
    </source>
</evidence>
<keyword evidence="6" id="KW-1003">Cell membrane</keyword>
<dbReference type="Gene3D" id="1.20.1250.20">
    <property type="entry name" value="MFS general substrate transporter like domains"/>
    <property type="match status" value="1"/>
</dbReference>
<dbReference type="PANTHER" id="PTHR23507">
    <property type="entry name" value="ZGC:174356"/>
    <property type="match status" value="1"/>
</dbReference>
<feature type="domain" description="Major facilitator superfamily (MFS) profile" evidence="24">
    <location>
        <begin position="42"/>
        <end position="470"/>
    </location>
</feature>
<comment type="subcellular location">
    <subcellularLocation>
        <location evidence="2">Apical cell membrane</location>
        <topology evidence="2">Multi-pass membrane protein</topology>
    </subcellularLocation>
    <subcellularLocation>
        <location evidence="4">Basolateral cell membrane</location>
        <topology evidence="4">Multi-pass membrane protein</topology>
    </subcellularLocation>
    <subcellularLocation>
        <location evidence="3">Cytoplasm</location>
    </subcellularLocation>
    <subcellularLocation>
        <location evidence="1">Endosome membrane</location>
        <topology evidence="1">Multi-pass membrane protein</topology>
    </subcellularLocation>
</comment>
<keyword evidence="9" id="KW-0967">Endosome</keyword>
<dbReference type="OMA" id="IGEEHHY"/>
<evidence type="ECO:0000256" key="18">
    <source>
        <dbReference type="ARBA" id="ARBA00040650"/>
    </source>
</evidence>
<comment type="catalytic activity">
    <reaction evidence="20">
        <text>pemetrexed(in) + H(+)(in) = pemetrexed(out) + H(+)(out)</text>
        <dbReference type="Rhea" id="RHEA:70171"/>
        <dbReference type="ChEBI" id="CHEBI:15378"/>
        <dbReference type="ChEBI" id="CHEBI:63724"/>
    </reaction>
</comment>
<evidence type="ECO:0000256" key="16">
    <source>
        <dbReference type="ARBA" id="ARBA00036193"/>
    </source>
</evidence>
<dbReference type="PANTHER" id="PTHR23507:SF2">
    <property type="entry name" value="PROTON-COUPLED FOLATE TRANSPORTER"/>
    <property type="match status" value="1"/>
</dbReference>
<dbReference type="GeneID" id="110989932"/>
<evidence type="ECO:0000256" key="2">
    <source>
        <dbReference type="ARBA" id="ARBA00004424"/>
    </source>
</evidence>
<dbReference type="Pfam" id="PF07690">
    <property type="entry name" value="MFS_1"/>
    <property type="match status" value="1"/>
</dbReference>
<keyword evidence="10" id="KW-0769">Symport</keyword>
<evidence type="ECO:0000259" key="24">
    <source>
        <dbReference type="PROSITE" id="PS50850"/>
    </source>
</evidence>
<feature type="transmembrane region" description="Helical" evidence="23">
    <location>
        <begin position="413"/>
        <end position="436"/>
    </location>
</feature>
<accession>A0A8B8A373</accession>
<dbReference type="Proteomes" id="UP000694845">
    <property type="component" value="Unplaced"/>
</dbReference>
<proteinExistence type="predicted"/>
<evidence type="ECO:0000256" key="4">
    <source>
        <dbReference type="ARBA" id="ARBA00004554"/>
    </source>
</evidence>
<feature type="region of interest" description="Disordered" evidence="22">
    <location>
        <begin position="1"/>
        <end position="37"/>
    </location>
</feature>
<keyword evidence="5" id="KW-0813">Transport</keyword>
<dbReference type="GO" id="GO:0016323">
    <property type="term" value="C:basolateral plasma membrane"/>
    <property type="evidence" value="ECO:0007669"/>
    <property type="project" value="UniProtKB-SubCell"/>
</dbReference>
<dbReference type="InterPro" id="IPR036259">
    <property type="entry name" value="MFS_trans_sf"/>
</dbReference>
<protein>
    <recommendedName>
        <fullName evidence="18">Proton-coupled folate transporter</fullName>
    </recommendedName>
    <alternativeName>
        <fullName evidence="19">Solute carrier family 46 member 1</fullName>
    </alternativeName>
</protein>
<evidence type="ECO:0000256" key="19">
    <source>
        <dbReference type="ARBA" id="ARBA00042514"/>
    </source>
</evidence>
<feature type="transmembrane region" description="Helical" evidence="23">
    <location>
        <begin position="41"/>
        <end position="61"/>
    </location>
</feature>
<feature type="transmembrane region" description="Helical" evidence="23">
    <location>
        <begin position="289"/>
        <end position="314"/>
    </location>
</feature>
<feature type="transmembrane region" description="Helical" evidence="23">
    <location>
        <begin position="448"/>
        <end position="469"/>
    </location>
</feature>
<keyword evidence="7" id="KW-0963">Cytoplasm</keyword>
<keyword evidence="8 23" id="KW-0812">Transmembrane</keyword>
<evidence type="ECO:0000256" key="14">
    <source>
        <dbReference type="ARBA" id="ARBA00023157"/>
    </source>
</evidence>
<evidence type="ECO:0000256" key="10">
    <source>
        <dbReference type="ARBA" id="ARBA00022847"/>
    </source>
</evidence>
<evidence type="ECO:0000256" key="7">
    <source>
        <dbReference type="ARBA" id="ARBA00022490"/>
    </source>
</evidence>
<feature type="transmembrane region" description="Helical" evidence="23">
    <location>
        <begin position="170"/>
        <end position="190"/>
    </location>
</feature>
<reference evidence="26" key="1">
    <citation type="submission" date="2025-08" db="UniProtKB">
        <authorList>
            <consortium name="RefSeq"/>
        </authorList>
    </citation>
    <scope>IDENTIFICATION</scope>
</reference>
<evidence type="ECO:0000256" key="22">
    <source>
        <dbReference type="SAM" id="MobiDB-lite"/>
    </source>
</evidence>
<evidence type="ECO:0000256" key="6">
    <source>
        <dbReference type="ARBA" id="ARBA00022475"/>
    </source>
</evidence>
<evidence type="ECO:0000256" key="8">
    <source>
        <dbReference type="ARBA" id="ARBA00022692"/>
    </source>
</evidence>
<dbReference type="GO" id="GO:0016324">
    <property type="term" value="C:apical plasma membrane"/>
    <property type="evidence" value="ECO:0007669"/>
    <property type="project" value="UniProtKB-SubCell"/>
</dbReference>
<evidence type="ECO:0000256" key="1">
    <source>
        <dbReference type="ARBA" id="ARBA00004337"/>
    </source>
</evidence>
<organism evidence="25 26">
    <name type="scientific">Acanthaster planci</name>
    <name type="common">Crown-of-thorns starfish</name>
    <dbReference type="NCBI Taxonomy" id="133434"/>
    <lineage>
        <taxon>Eukaryota</taxon>
        <taxon>Metazoa</taxon>
        <taxon>Echinodermata</taxon>
        <taxon>Eleutherozoa</taxon>
        <taxon>Asterozoa</taxon>
        <taxon>Asteroidea</taxon>
        <taxon>Valvatacea</taxon>
        <taxon>Valvatida</taxon>
        <taxon>Acanthasteridae</taxon>
        <taxon>Acanthaster</taxon>
    </lineage>
</organism>
<evidence type="ECO:0000313" key="26">
    <source>
        <dbReference type="RefSeq" id="XP_022110336.1"/>
    </source>
</evidence>
<dbReference type="SUPFAM" id="SSF103473">
    <property type="entry name" value="MFS general substrate transporter"/>
    <property type="match status" value="1"/>
</dbReference>
<comment type="catalytic activity">
    <reaction evidence="21">
        <text>methotrexate(in) + H(+)(in) = methotrexate(out) + H(+)(out)</text>
        <dbReference type="Rhea" id="RHEA:70163"/>
        <dbReference type="ChEBI" id="CHEBI:15378"/>
        <dbReference type="ChEBI" id="CHEBI:50681"/>
    </reaction>
</comment>
<evidence type="ECO:0000256" key="21">
    <source>
        <dbReference type="ARBA" id="ARBA00047850"/>
    </source>
</evidence>
<keyword evidence="13 23" id="KW-0472">Membrane</keyword>
<sequence>MSRNEGPESRISLRKPVITPMDSPVEGRPEPTGRERARSRWVTVEPVIVMAMVGYLCTVLVKPFYVKDTISHHYNYSETKNDTPCGGQDPGNDTIDNKIQSESSMWLLYLGVASGVPAMMSSIVFCTISDRLGRKLAMALPVIGFAFQAVVYVVTVHFKLPLAVLLAGEFVQGLTGGFGLLFAACISYITDATTEKQRTLRIVIAEMLTFLVSGLNQVAQGYLLTFGYLPSLAIAFGCNVIALLYIVIPLFLIETVDGQRSDSKGLLDVWRSMKRLLEFNENGRRWQMLLLDFFIFFVISQFVAYSSIFVLYGTAEPFCWTSFTAGIASALGFVLSSFGMLIGTKVLSYCLGEYWLMQISCLSMLAAFTATALAQSTLVIYIGTALGSLRAMSIPVARGILSKITQPDEIGATFSIVGCLESFSSFIANLAATSIYGSTVSFLPPLTFYVFAGATIIPMVTVLFLQVCWPRRKEYTRLEVNSCEN</sequence>
<name>A0A8B8A373_ACAPL</name>
<evidence type="ECO:0000256" key="17">
    <source>
        <dbReference type="ARBA" id="ARBA00036250"/>
    </source>
</evidence>
<dbReference type="PROSITE" id="PS50850">
    <property type="entry name" value="MFS"/>
    <property type="match status" value="1"/>
</dbReference>
<evidence type="ECO:0000256" key="20">
    <source>
        <dbReference type="ARBA" id="ARBA00047769"/>
    </source>
</evidence>
<keyword evidence="11" id="KW-0290">Folate-binding</keyword>
<comment type="catalytic activity">
    <reaction evidence="17">
        <text>folate(in) + H(+)(in) = folate(out) + H(+)(out)</text>
        <dbReference type="Rhea" id="RHEA:70159"/>
        <dbReference type="ChEBI" id="CHEBI:15378"/>
        <dbReference type="ChEBI" id="CHEBI:62501"/>
    </reaction>
</comment>
<feature type="transmembrane region" description="Helical" evidence="23">
    <location>
        <begin position="106"/>
        <end position="126"/>
    </location>
</feature>
<keyword evidence="15" id="KW-0325">Glycoprotein</keyword>
<dbReference type="GO" id="GO:0010008">
    <property type="term" value="C:endosome membrane"/>
    <property type="evidence" value="ECO:0007669"/>
    <property type="project" value="UniProtKB-SubCell"/>
</dbReference>
<evidence type="ECO:0000256" key="23">
    <source>
        <dbReference type="SAM" id="Phobius"/>
    </source>
</evidence>
<evidence type="ECO:0000256" key="15">
    <source>
        <dbReference type="ARBA" id="ARBA00023180"/>
    </source>
</evidence>
<dbReference type="RefSeq" id="XP_022110336.1">
    <property type="nucleotide sequence ID" value="XM_022254644.1"/>
</dbReference>
<evidence type="ECO:0000313" key="25">
    <source>
        <dbReference type="Proteomes" id="UP000694845"/>
    </source>
</evidence>
<feature type="transmembrane region" description="Helical" evidence="23">
    <location>
        <begin position="354"/>
        <end position="374"/>
    </location>
</feature>
<feature type="compositionally biased region" description="Basic and acidic residues" evidence="22">
    <location>
        <begin position="25"/>
        <end position="37"/>
    </location>
</feature>
<dbReference type="OrthoDB" id="419734at2759"/>
<feature type="transmembrane region" description="Helical" evidence="23">
    <location>
        <begin position="320"/>
        <end position="342"/>
    </location>
</feature>
<keyword evidence="12 23" id="KW-1133">Transmembrane helix</keyword>
<dbReference type="InterPro" id="IPR020846">
    <property type="entry name" value="MFS_dom"/>
</dbReference>
<dbReference type="AlphaFoldDB" id="A0A8B8A373"/>
<feature type="transmembrane region" description="Helical" evidence="23">
    <location>
        <begin position="202"/>
        <end position="223"/>
    </location>
</feature>
<dbReference type="InterPro" id="IPR011701">
    <property type="entry name" value="MFS"/>
</dbReference>
<gene>
    <name evidence="26" type="primary">LOC110989932</name>
</gene>
<feature type="transmembrane region" description="Helical" evidence="23">
    <location>
        <begin position="229"/>
        <end position="253"/>
    </location>
</feature>
<dbReference type="KEGG" id="aplc:110989932"/>
<evidence type="ECO:0000256" key="9">
    <source>
        <dbReference type="ARBA" id="ARBA00022753"/>
    </source>
</evidence>
<evidence type="ECO:0000256" key="11">
    <source>
        <dbReference type="ARBA" id="ARBA00022954"/>
    </source>
</evidence>
<dbReference type="GO" id="GO:0005542">
    <property type="term" value="F:folic acid binding"/>
    <property type="evidence" value="ECO:0007669"/>
    <property type="project" value="UniProtKB-KW"/>
</dbReference>
<keyword evidence="25" id="KW-1185">Reference proteome</keyword>
<evidence type="ECO:0000256" key="12">
    <source>
        <dbReference type="ARBA" id="ARBA00022989"/>
    </source>
</evidence>
<comment type="catalytic activity">
    <reaction evidence="16">
        <text>(6S)-5-methyl-5,6,7,8-tetrahydrofolate(in) + H(+)(in) = (6S)-5-methyl-5,6,7,8-tetrahydrofolate(out) + H(+)(out)</text>
        <dbReference type="Rhea" id="RHEA:70167"/>
        <dbReference type="ChEBI" id="CHEBI:15378"/>
        <dbReference type="ChEBI" id="CHEBI:18608"/>
    </reaction>
</comment>
<evidence type="ECO:0000256" key="13">
    <source>
        <dbReference type="ARBA" id="ARBA00023136"/>
    </source>
</evidence>
<dbReference type="GO" id="GO:0015293">
    <property type="term" value="F:symporter activity"/>
    <property type="evidence" value="ECO:0007669"/>
    <property type="project" value="UniProtKB-KW"/>
</dbReference>
<feature type="transmembrane region" description="Helical" evidence="23">
    <location>
        <begin position="138"/>
        <end position="158"/>
    </location>
</feature>
<evidence type="ECO:0000256" key="5">
    <source>
        <dbReference type="ARBA" id="ARBA00022448"/>
    </source>
</evidence>